<evidence type="ECO:0000313" key="1">
    <source>
        <dbReference type="EMBL" id="CAJ2507376.1"/>
    </source>
</evidence>
<name>A0AAI8VMX5_9PEZI</name>
<gene>
    <name evidence="1" type="ORF">KHLLAP_LOCUS7844</name>
</gene>
<protein>
    <submittedName>
        <fullName evidence="1">Uu.00g085620.m01.CDS01</fullName>
    </submittedName>
</protein>
<reference evidence="1" key="1">
    <citation type="submission" date="2023-10" db="EMBL/GenBank/DDBJ databases">
        <authorList>
            <person name="Hackl T."/>
        </authorList>
    </citation>
    <scope>NUCLEOTIDE SEQUENCE</scope>
</reference>
<dbReference type="EMBL" id="CAUWAG010000010">
    <property type="protein sequence ID" value="CAJ2507376.1"/>
    <property type="molecule type" value="Genomic_DNA"/>
</dbReference>
<organism evidence="1 2">
    <name type="scientific">Anthostomella pinea</name>
    <dbReference type="NCBI Taxonomy" id="933095"/>
    <lineage>
        <taxon>Eukaryota</taxon>
        <taxon>Fungi</taxon>
        <taxon>Dikarya</taxon>
        <taxon>Ascomycota</taxon>
        <taxon>Pezizomycotina</taxon>
        <taxon>Sordariomycetes</taxon>
        <taxon>Xylariomycetidae</taxon>
        <taxon>Xylariales</taxon>
        <taxon>Xylariaceae</taxon>
        <taxon>Anthostomella</taxon>
    </lineage>
</organism>
<dbReference type="AlphaFoldDB" id="A0AAI8VMX5"/>
<keyword evidence="2" id="KW-1185">Reference proteome</keyword>
<comment type="caution">
    <text evidence="1">The sequence shown here is derived from an EMBL/GenBank/DDBJ whole genome shotgun (WGS) entry which is preliminary data.</text>
</comment>
<sequence length="173" mass="18809">MRKAIREVDPPLGCKYACAPFVAGETYRSDLPDELPTGAARKDIFCRSCGTCHDPANCRGPPNKYGLFDGCNICGGEHISETCFFNDLTNIANQNDSGTTRLAVPAREKEKMIVESADIPLRAEALREDFIPRQDIGPLQSALGVSLEFPPPWWSPAGCELSIHSAAVSAARR</sequence>
<evidence type="ECO:0000313" key="2">
    <source>
        <dbReference type="Proteomes" id="UP001295740"/>
    </source>
</evidence>
<proteinExistence type="predicted"/>
<accession>A0AAI8VMX5</accession>
<dbReference type="Proteomes" id="UP001295740">
    <property type="component" value="Unassembled WGS sequence"/>
</dbReference>